<evidence type="ECO:0000313" key="2">
    <source>
        <dbReference type="EnsemblPlants" id="QL06p044808:mrna"/>
    </source>
</evidence>
<dbReference type="AlphaFoldDB" id="A0A7N2M0I6"/>
<reference evidence="2 3" key="1">
    <citation type="journal article" date="2016" name="G3 (Bethesda)">
        <title>First Draft Assembly and Annotation of the Genome of a California Endemic Oak Quercus lobata Nee (Fagaceae).</title>
        <authorList>
            <person name="Sork V.L."/>
            <person name="Fitz-Gibbon S.T."/>
            <person name="Puiu D."/>
            <person name="Crepeau M."/>
            <person name="Gugger P.F."/>
            <person name="Sherman R."/>
            <person name="Stevens K."/>
            <person name="Langley C.H."/>
            <person name="Pellegrini M."/>
            <person name="Salzberg S.L."/>
        </authorList>
    </citation>
    <scope>NUCLEOTIDE SEQUENCE [LARGE SCALE GENOMIC DNA]</scope>
    <source>
        <strain evidence="2 3">cv. SW786</strain>
    </source>
</reference>
<dbReference type="SUPFAM" id="SSF49562">
    <property type="entry name" value="C2 domain (Calcium/lipid-binding domain, CaLB)"/>
    <property type="match status" value="1"/>
</dbReference>
<dbReference type="InterPro" id="IPR035892">
    <property type="entry name" value="C2_domain_sf"/>
</dbReference>
<sequence>MALSSDNLDLDAYNGPYNSREMPKLKDEYSSSESETRAFNARSDGHNTLVFQEKFVFSLIEGLREISVAVWNSNTKDDFISSEKVQLGKVLSKGYDDRTWCLYTNSGGSCNMLVVSFAK</sequence>
<dbReference type="Gramene" id="QL06p044808:mrna">
    <property type="protein sequence ID" value="QL06p044808:mrna"/>
    <property type="gene ID" value="QL06p044808"/>
</dbReference>
<name>A0A7N2M0I6_QUELO</name>
<dbReference type="InParanoid" id="A0A7N2M0I6"/>
<accession>A0A7N2M0I6</accession>
<dbReference type="PANTHER" id="PTHR47052:SF3">
    <property type="entry name" value="INGRESSION PROTEIN 1"/>
    <property type="match status" value="1"/>
</dbReference>
<dbReference type="InterPro" id="IPR052981">
    <property type="entry name" value="Ingression_C2_domain"/>
</dbReference>
<feature type="region of interest" description="Disordered" evidence="1">
    <location>
        <begin position="1"/>
        <end position="31"/>
    </location>
</feature>
<dbReference type="EnsemblPlants" id="QL06p044808:mrna">
    <property type="protein sequence ID" value="QL06p044808:mrna"/>
    <property type="gene ID" value="QL06p044808"/>
</dbReference>
<dbReference type="Proteomes" id="UP000594261">
    <property type="component" value="Chromosome 6"/>
</dbReference>
<dbReference type="PANTHER" id="PTHR47052">
    <property type="entry name" value="CONSERVED SERINE PROLINE-RICH PROTEIN (AFU_ORTHOLOGUE AFUA_2G01790)"/>
    <property type="match status" value="1"/>
</dbReference>
<dbReference type="CDD" id="cd00030">
    <property type="entry name" value="C2"/>
    <property type="match status" value="1"/>
</dbReference>
<protein>
    <submittedName>
        <fullName evidence="2">Uncharacterized protein</fullName>
    </submittedName>
</protein>
<evidence type="ECO:0000256" key="1">
    <source>
        <dbReference type="SAM" id="MobiDB-lite"/>
    </source>
</evidence>
<reference evidence="2" key="2">
    <citation type="submission" date="2021-01" db="UniProtKB">
        <authorList>
            <consortium name="EnsemblPlants"/>
        </authorList>
    </citation>
    <scope>IDENTIFICATION</scope>
</reference>
<dbReference type="EMBL" id="LRBV02000006">
    <property type="status" value="NOT_ANNOTATED_CDS"/>
    <property type="molecule type" value="Genomic_DNA"/>
</dbReference>
<organism evidence="2 3">
    <name type="scientific">Quercus lobata</name>
    <name type="common">Valley oak</name>
    <dbReference type="NCBI Taxonomy" id="97700"/>
    <lineage>
        <taxon>Eukaryota</taxon>
        <taxon>Viridiplantae</taxon>
        <taxon>Streptophyta</taxon>
        <taxon>Embryophyta</taxon>
        <taxon>Tracheophyta</taxon>
        <taxon>Spermatophyta</taxon>
        <taxon>Magnoliopsida</taxon>
        <taxon>eudicotyledons</taxon>
        <taxon>Gunneridae</taxon>
        <taxon>Pentapetalae</taxon>
        <taxon>rosids</taxon>
        <taxon>fabids</taxon>
        <taxon>Fagales</taxon>
        <taxon>Fagaceae</taxon>
        <taxon>Quercus</taxon>
    </lineage>
</organism>
<proteinExistence type="predicted"/>
<keyword evidence="3" id="KW-1185">Reference proteome</keyword>
<evidence type="ECO:0000313" key="3">
    <source>
        <dbReference type="Proteomes" id="UP000594261"/>
    </source>
</evidence>